<gene>
    <name evidence="1" type="ORF">ROZALSC1DRAFT_23478</name>
</gene>
<proteinExistence type="predicted"/>
<reference evidence="2" key="1">
    <citation type="journal article" date="2018" name="Nat. Microbiol.">
        <title>Leveraging single-cell genomics to expand the fungal tree of life.</title>
        <authorList>
            <person name="Ahrendt S.R."/>
            <person name="Quandt C.A."/>
            <person name="Ciobanu D."/>
            <person name="Clum A."/>
            <person name="Salamov A."/>
            <person name="Andreopoulos B."/>
            <person name="Cheng J.F."/>
            <person name="Woyke T."/>
            <person name="Pelin A."/>
            <person name="Henrissat B."/>
            <person name="Reynolds N.K."/>
            <person name="Benny G.L."/>
            <person name="Smith M.E."/>
            <person name="James T.Y."/>
            <person name="Grigoriev I.V."/>
        </authorList>
    </citation>
    <scope>NUCLEOTIDE SEQUENCE [LARGE SCALE GENOMIC DNA]</scope>
    <source>
        <strain evidence="2">CSF55</strain>
    </source>
</reference>
<sequence length="265" mass="29795">MDTRVATLKGNKRNAVVDPAQQEVIDACTNTAEIVRQYVQCLLTASNPRVNRDEHPGGVTDPPPCSTRNLDIIDDDAAMERDYEELCNCCQRHVCRPGGCSKRTKARVNGKPCRIDIPMDHTDQAEIVVIETDKSAIRYMVKYASKGEKELQDVYNTVIRNANEEDSEDALTDDEISGDRGIGKGETSRLLIVGSHYKSPFKFTKLNLDLDSRRVILKDADPNAQTFCPSVLQKYGKREDFPDTFQDVLSAEMENLSLVEFSKRF</sequence>
<dbReference type="EMBL" id="ML005535">
    <property type="protein sequence ID" value="RKP18186.1"/>
    <property type="molecule type" value="Genomic_DNA"/>
</dbReference>
<protein>
    <submittedName>
        <fullName evidence="1">Uncharacterized protein</fullName>
    </submittedName>
</protein>
<dbReference type="AlphaFoldDB" id="A0A4P9YFI1"/>
<accession>A0A4P9YFI1</accession>
<organism evidence="1 2">
    <name type="scientific">Rozella allomycis (strain CSF55)</name>
    <dbReference type="NCBI Taxonomy" id="988480"/>
    <lineage>
        <taxon>Eukaryota</taxon>
        <taxon>Fungi</taxon>
        <taxon>Fungi incertae sedis</taxon>
        <taxon>Cryptomycota</taxon>
        <taxon>Cryptomycota incertae sedis</taxon>
        <taxon>Rozella</taxon>
    </lineage>
</organism>
<evidence type="ECO:0000313" key="1">
    <source>
        <dbReference type="EMBL" id="RKP18186.1"/>
    </source>
</evidence>
<dbReference type="Proteomes" id="UP000281549">
    <property type="component" value="Unassembled WGS sequence"/>
</dbReference>
<evidence type="ECO:0000313" key="2">
    <source>
        <dbReference type="Proteomes" id="UP000281549"/>
    </source>
</evidence>
<name>A0A4P9YFI1_ROZAC</name>